<name>A0A1H2RCK1_9FLAO</name>
<dbReference type="EMBL" id="FNMY01000001">
    <property type="protein sequence ID" value="SDW16890.1"/>
    <property type="molecule type" value="Genomic_DNA"/>
</dbReference>
<dbReference type="AlphaFoldDB" id="A0A1H2RCK1"/>
<dbReference type="Proteomes" id="UP000199592">
    <property type="component" value="Unassembled WGS sequence"/>
</dbReference>
<sequence length="278" mass="32244">MYLNRLQQDEVFVPAELRPLEELTGIPTRKGMEQAVVSHGKIVNVVSKRYGHIPNELFFGKAENRVIKTGLEYSRQTINRSDRSFSMDFILTDNTQFSVGNREDAILPMLRFTNSYDGSERTSGHFGFYRKVCSNGLHVAKTEIGFSIKHHKNSVHLIMPELEGLFQKFMDNEFYTISDRFHQMMTVELLDTKAFVKEVLEQTKLFRYECSDTNDDPSKRAREVIDILNYEAIQLGVTPNLWLGYNAFNAVLHSSLKKSFSRQERLDKELFQTVYEMA</sequence>
<evidence type="ECO:0008006" key="3">
    <source>
        <dbReference type="Google" id="ProtNLM"/>
    </source>
</evidence>
<dbReference type="OrthoDB" id="1408335at2"/>
<organism evidence="1 2">
    <name type="scientific">Flagellimonas zhangzhouensis</name>
    <dbReference type="NCBI Taxonomy" id="1073328"/>
    <lineage>
        <taxon>Bacteria</taxon>
        <taxon>Pseudomonadati</taxon>
        <taxon>Bacteroidota</taxon>
        <taxon>Flavobacteriia</taxon>
        <taxon>Flavobacteriales</taxon>
        <taxon>Flavobacteriaceae</taxon>
        <taxon>Flagellimonas</taxon>
    </lineage>
</organism>
<protein>
    <recommendedName>
        <fullName evidence="3">DUF932 domain-containing protein</fullName>
    </recommendedName>
</protein>
<accession>A0A1H2RCK1</accession>
<proteinExistence type="predicted"/>
<reference evidence="2" key="1">
    <citation type="submission" date="2016-10" db="EMBL/GenBank/DDBJ databases">
        <authorList>
            <person name="Varghese N."/>
            <person name="Submissions S."/>
        </authorList>
    </citation>
    <scope>NUCLEOTIDE SEQUENCE [LARGE SCALE GENOMIC DNA]</scope>
    <source>
        <strain evidence="2">DSM 25030</strain>
    </source>
</reference>
<dbReference type="Pfam" id="PF06067">
    <property type="entry name" value="DUF932"/>
    <property type="match status" value="1"/>
</dbReference>
<dbReference type="RefSeq" id="WP_090294785.1">
    <property type="nucleotide sequence ID" value="NZ_FNKI01000002.1"/>
</dbReference>
<gene>
    <name evidence="1" type="ORF">SAMN04487892_0576</name>
</gene>
<evidence type="ECO:0000313" key="1">
    <source>
        <dbReference type="EMBL" id="SDW16890.1"/>
    </source>
</evidence>
<keyword evidence="2" id="KW-1185">Reference proteome</keyword>
<dbReference type="InterPro" id="IPR026325">
    <property type="entry name" value="DUF932"/>
</dbReference>
<evidence type="ECO:0000313" key="2">
    <source>
        <dbReference type="Proteomes" id="UP000199592"/>
    </source>
</evidence>